<dbReference type="OrthoDB" id="26525at2759"/>
<feature type="transmembrane region" description="Helical" evidence="9">
    <location>
        <begin position="583"/>
        <end position="601"/>
    </location>
</feature>
<evidence type="ECO:0000256" key="4">
    <source>
        <dbReference type="ARBA" id="ARBA00022692"/>
    </source>
</evidence>
<dbReference type="InterPro" id="IPR004837">
    <property type="entry name" value="NaCa_Exmemb"/>
</dbReference>
<dbReference type="InterPro" id="IPR002048">
    <property type="entry name" value="EF_hand_dom"/>
</dbReference>
<comment type="subcellular location">
    <subcellularLocation>
        <location evidence="1">Endomembrane system</location>
        <topology evidence="1">Multi-pass membrane protein</topology>
    </subcellularLocation>
</comment>
<evidence type="ECO:0000256" key="7">
    <source>
        <dbReference type="ARBA" id="ARBA00023065"/>
    </source>
</evidence>
<dbReference type="GO" id="GO:0012505">
    <property type="term" value="C:endomembrane system"/>
    <property type="evidence" value="ECO:0007669"/>
    <property type="project" value="UniProtKB-SubCell"/>
</dbReference>
<gene>
    <name evidence="12" type="ORF">F0562_008984</name>
</gene>
<evidence type="ECO:0000256" key="2">
    <source>
        <dbReference type="ARBA" id="ARBA00022448"/>
    </source>
</evidence>
<feature type="transmembrane region" description="Helical" evidence="9">
    <location>
        <begin position="143"/>
        <end position="170"/>
    </location>
</feature>
<reference evidence="12 13" key="1">
    <citation type="submission" date="2019-09" db="EMBL/GenBank/DDBJ databases">
        <title>A chromosome-level genome assembly of the Chinese tupelo Nyssa sinensis.</title>
        <authorList>
            <person name="Yang X."/>
            <person name="Kang M."/>
            <person name="Yang Y."/>
            <person name="Xiong H."/>
            <person name="Wang M."/>
            <person name="Zhang Z."/>
            <person name="Wang Z."/>
            <person name="Wu H."/>
            <person name="Ma T."/>
            <person name="Liu J."/>
            <person name="Xi Z."/>
        </authorList>
    </citation>
    <scope>NUCLEOTIDE SEQUENCE [LARGE SCALE GENOMIC DNA]</scope>
    <source>
        <strain evidence="12">J267</strain>
        <tissue evidence="12">Leaf</tissue>
    </source>
</reference>
<dbReference type="PROSITE" id="PS50222">
    <property type="entry name" value="EF_HAND_2"/>
    <property type="match status" value="5"/>
</dbReference>
<dbReference type="PROSITE" id="PS00018">
    <property type="entry name" value="EF_HAND_1"/>
    <property type="match status" value="5"/>
</dbReference>
<keyword evidence="8 9" id="KW-0472">Membrane</keyword>
<feature type="chain" id="PRO_5023856504" description="EF-hand domain-containing protein" evidence="10">
    <location>
        <begin position="25"/>
        <end position="744"/>
    </location>
</feature>
<evidence type="ECO:0000313" key="13">
    <source>
        <dbReference type="Proteomes" id="UP000325577"/>
    </source>
</evidence>
<dbReference type="Proteomes" id="UP000325577">
    <property type="component" value="Linkage Group LG3"/>
</dbReference>
<feature type="transmembrane region" description="Helical" evidence="9">
    <location>
        <begin position="621"/>
        <end position="638"/>
    </location>
</feature>
<evidence type="ECO:0000256" key="6">
    <source>
        <dbReference type="ARBA" id="ARBA00022989"/>
    </source>
</evidence>
<dbReference type="PANTHER" id="PTHR31503:SF79">
    <property type="entry name" value="CALCIUM-BINDING EF-HAND PROTEIN"/>
    <property type="match status" value="1"/>
</dbReference>
<evidence type="ECO:0000256" key="3">
    <source>
        <dbReference type="ARBA" id="ARBA00022449"/>
    </source>
</evidence>
<feature type="domain" description="EF-hand" evidence="11">
    <location>
        <begin position="475"/>
        <end position="510"/>
    </location>
</feature>
<name>A0A5J5ABG0_9ASTE</name>
<keyword evidence="6 9" id="KW-1133">Transmembrane helix</keyword>
<organism evidence="12 13">
    <name type="scientific">Nyssa sinensis</name>
    <dbReference type="NCBI Taxonomy" id="561372"/>
    <lineage>
        <taxon>Eukaryota</taxon>
        <taxon>Viridiplantae</taxon>
        <taxon>Streptophyta</taxon>
        <taxon>Embryophyta</taxon>
        <taxon>Tracheophyta</taxon>
        <taxon>Spermatophyta</taxon>
        <taxon>Magnoliopsida</taxon>
        <taxon>eudicotyledons</taxon>
        <taxon>Gunneridae</taxon>
        <taxon>Pentapetalae</taxon>
        <taxon>asterids</taxon>
        <taxon>Cornales</taxon>
        <taxon>Nyssaceae</taxon>
        <taxon>Nyssa</taxon>
    </lineage>
</organism>
<evidence type="ECO:0000256" key="1">
    <source>
        <dbReference type="ARBA" id="ARBA00004127"/>
    </source>
</evidence>
<keyword evidence="10" id="KW-0732">Signal</keyword>
<evidence type="ECO:0000256" key="8">
    <source>
        <dbReference type="ARBA" id="ARBA00023136"/>
    </source>
</evidence>
<feature type="transmembrane region" description="Helical" evidence="9">
    <location>
        <begin position="687"/>
        <end position="707"/>
    </location>
</feature>
<accession>A0A5J5ABG0</accession>
<dbReference type="AlphaFoldDB" id="A0A5J5ABG0"/>
<feature type="domain" description="EF-hand" evidence="11">
    <location>
        <begin position="249"/>
        <end position="284"/>
    </location>
</feature>
<feature type="transmembrane region" description="Helical" evidence="9">
    <location>
        <begin position="659"/>
        <end position="681"/>
    </location>
</feature>
<keyword evidence="4 9" id="KW-0812">Transmembrane</keyword>
<evidence type="ECO:0000259" key="11">
    <source>
        <dbReference type="PROSITE" id="PS50222"/>
    </source>
</evidence>
<keyword evidence="13" id="KW-1185">Reference proteome</keyword>
<evidence type="ECO:0000256" key="10">
    <source>
        <dbReference type="SAM" id="SignalP"/>
    </source>
</evidence>
<evidence type="ECO:0000256" key="5">
    <source>
        <dbReference type="ARBA" id="ARBA00022837"/>
    </source>
</evidence>
<keyword evidence="5" id="KW-0106">Calcium</keyword>
<feature type="domain" description="EF-hand" evidence="11">
    <location>
        <begin position="517"/>
        <end position="545"/>
    </location>
</feature>
<dbReference type="InterPro" id="IPR018247">
    <property type="entry name" value="EF_Hand_1_Ca_BS"/>
</dbReference>
<evidence type="ECO:0000313" key="12">
    <source>
        <dbReference type="EMBL" id="KAA8526787.1"/>
    </source>
</evidence>
<keyword evidence="7" id="KW-0406">Ion transport</keyword>
<dbReference type="SUPFAM" id="SSF47473">
    <property type="entry name" value="EF-hand"/>
    <property type="match status" value="2"/>
</dbReference>
<dbReference type="GO" id="GO:0015369">
    <property type="term" value="F:calcium:proton antiporter activity"/>
    <property type="evidence" value="ECO:0007669"/>
    <property type="project" value="TreeGrafter"/>
</dbReference>
<dbReference type="CDD" id="cd00051">
    <property type="entry name" value="EFh"/>
    <property type="match status" value="2"/>
</dbReference>
<dbReference type="InterPro" id="IPR011992">
    <property type="entry name" value="EF-hand-dom_pair"/>
</dbReference>
<keyword evidence="2" id="KW-0813">Transport</keyword>
<dbReference type="Pfam" id="PF01699">
    <property type="entry name" value="Na_Ca_ex"/>
    <property type="match status" value="1"/>
</dbReference>
<dbReference type="PANTHER" id="PTHR31503">
    <property type="entry name" value="VACUOLAR CALCIUM ION TRANSPORTER"/>
    <property type="match status" value="1"/>
</dbReference>
<feature type="transmembrane region" description="Helical" evidence="9">
    <location>
        <begin position="74"/>
        <end position="90"/>
    </location>
</feature>
<sequence length="744" mass="84042">MGKFAKLAYSTFVLLLVLAVTVTGRSLRHSSLELVSDGIDDVEKSQSSIILLKGMDSSEECEQMYGLLPCSNSLLGHLFLILVYEYLLFHGESYVASGGERIFKILGPGVFGGSVFQVLGALPESLILLASGLSNTKETAQEYVLTGVGLLAGSTILLLTVLWGTCVVIFEPKIQERRLEFLKHEHFVLDILKHVQKYTEGRLLTADGAPNVPVIRRLFEEINQDRDDNMSFSQLNKLLNGIRFRKPYWDQDKATAKLEEFDLDGNGKLTEEEFVKGFIKLLNETKRALAKRTFSKKSLHDIYRMFRQSFKKKKEHEEEENLISEFLKRIQNHAALESLLKEDGTPDIAAIKRLFESIDRDEDKCISQSELEELIHKISMDADQVGAKIMENFDVNRDQVINEEEFVTVFANCLSPSDNHTPTSTESQDDKYRMFQQSFKKKKEHEEEENLISEFLKHIQNHAALESLLKEDGTPDIAAIKRLFESIDRDEDKCISQSELEELIRKISMDADQVGAKIMENFDVNRDQVINEEEFVTVFANCLSPSDNHTPTSTESQDDKYREIWKDADNLVDERSVEASPWAWIKAIMLLVLGIVILAVLAEPLIYSVQNFSKRANMPSFFISFILVPLATNARAAISAITTTSQKKIRTTSLAFSEIYGGVFMNNILGFSVLLSLIYFRGLSWDFSAEVLAVLIVCAIMGIAASFRTTFPVWTSLVAFLLYPLSLLLVYVLEDLSGGLKSQN</sequence>
<feature type="transmembrane region" description="Helical" evidence="9">
    <location>
        <begin position="714"/>
        <end position="733"/>
    </location>
</feature>
<dbReference type="GO" id="GO:0006874">
    <property type="term" value="P:intracellular calcium ion homeostasis"/>
    <property type="evidence" value="ECO:0007669"/>
    <property type="project" value="TreeGrafter"/>
</dbReference>
<dbReference type="Pfam" id="PF13499">
    <property type="entry name" value="EF-hand_7"/>
    <property type="match status" value="2"/>
</dbReference>
<keyword evidence="3" id="KW-0050">Antiport</keyword>
<dbReference type="Gene3D" id="1.10.238.10">
    <property type="entry name" value="EF-hand"/>
    <property type="match status" value="3"/>
</dbReference>
<proteinExistence type="predicted"/>
<feature type="domain" description="EF-hand" evidence="11">
    <location>
        <begin position="346"/>
        <end position="381"/>
    </location>
</feature>
<dbReference type="SMART" id="SM00054">
    <property type="entry name" value="EFh"/>
    <property type="match status" value="6"/>
</dbReference>
<dbReference type="GO" id="GO:0016020">
    <property type="term" value="C:membrane"/>
    <property type="evidence" value="ECO:0007669"/>
    <property type="project" value="InterPro"/>
</dbReference>
<protein>
    <recommendedName>
        <fullName evidence="11">EF-hand domain-containing protein</fullName>
    </recommendedName>
</protein>
<dbReference type="GO" id="GO:0005509">
    <property type="term" value="F:calcium ion binding"/>
    <property type="evidence" value="ECO:0007669"/>
    <property type="project" value="InterPro"/>
</dbReference>
<dbReference type="EMBL" id="CM018046">
    <property type="protein sequence ID" value="KAA8526787.1"/>
    <property type="molecule type" value="Genomic_DNA"/>
</dbReference>
<feature type="domain" description="EF-hand" evidence="11">
    <location>
        <begin position="388"/>
        <end position="416"/>
    </location>
</feature>
<dbReference type="InterPro" id="IPR004713">
    <property type="entry name" value="CaH_exchang"/>
</dbReference>
<feature type="signal peptide" evidence="10">
    <location>
        <begin position="1"/>
        <end position="24"/>
    </location>
</feature>
<evidence type="ECO:0000256" key="9">
    <source>
        <dbReference type="SAM" id="Phobius"/>
    </source>
</evidence>